<evidence type="ECO:0000259" key="1">
    <source>
        <dbReference type="PROSITE" id="PS50181"/>
    </source>
</evidence>
<organism evidence="2 3">
    <name type="scientific">Pterulicium gracile</name>
    <dbReference type="NCBI Taxonomy" id="1884261"/>
    <lineage>
        <taxon>Eukaryota</taxon>
        <taxon>Fungi</taxon>
        <taxon>Dikarya</taxon>
        <taxon>Basidiomycota</taxon>
        <taxon>Agaricomycotina</taxon>
        <taxon>Agaricomycetes</taxon>
        <taxon>Agaricomycetidae</taxon>
        <taxon>Agaricales</taxon>
        <taxon>Pleurotineae</taxon>
        <taxon>Pterulaceae</taxon>
        <taxon>Pterulicium</taxon>
    </lineage>
</organism>
<protein>
    <recommendedName>
        <fullName evidence="1">F-box domain-containing protein</fullName>
    </recommendedName>
</protein>
<dbReference type="Proteomes" id="UP000305067">
    <property type="component" value="Unassembled WGS sequence"/>
</dbReference>
<accession>A0A5C3QAM0</accession>
<name>A0A5C3QAM0_9AGAR</name>
<dbReference type="InterPro" id="IPR036047">
    <property type="entry name" value="F-box-like_dom_sf"/>
</dbReference>
<evidence type="ECO:0000313" key="2">
    <source>
        <dbReference type="EMBL" id="TFK97420.1"/>
    </source>
</evidence>
<dbReference type="EMBL" id="ML178847">
    <property type="protein sequence ID" value="TFK97420.1"/>
    <property type="molecule type" value="Genomic_DNA"/>
</dbReference>
<feature type="domain" description="F-box" evidence="1">
    <location>
        <begin position="1"/>
        <end position="45"/>
    </location>
</feature>
<dbReference type="Gene3D" id="1.20.1280.50">
    <property type="match status" value="1"/>
</dbReference>
<dbReference type="STRING" id="1884261.A0A5C3QAM0"/>
<evidence type="ECO:0000313" key="3">
    <source>
        <dbReference type="Proteomes" id="UP000305067"/>
    </source>
</evidence>
<dbReference type="Pfam" id="PF12937">
    <property type="entry name" value="F-box-like"/>
    <property type="match status" value="1"/>
</dbReference>
<sequence length="527" mass="58971">MLQSLPPELIVDIFARLDLRSVLRCTQLCHLLHDIVSQTPRLRYLILLAVHGKEESGLPSALNIEERIATLSLHASRWESLNFASEYTIPMRNGDYWELYGNVLAQSVPNTTRIECEQLAAPTRGIAQEQWSIEDLNSDARESDFVIDPAQDLLVVAGNTFARRDFVPEEDLGYVFHIRDIRTGANHPKTALKPAFVCIPAEALNLNVSFFMKTAGDFFGVRVEYFDDNVLDELRIWNWKTGVLHLHLTGRPDEICSFVFLSTTHIIVAFQPTAGTFTDNPRLRIIAFDTPLSKETRIAQAKYTLALDLPSLMYNPSFGEVRLDCEPSPTWRPSTTLSAPFCNSPQAHVCIITILPDELPGCILAVPLETFRSHLHQVEPDLATSLAWDEWGPRGSRLLETDCQLVADLQVDILVYGTRFIAPVLEGEPEDEDDDPGVALVVYDFNRLAAKKAKTVDSEGAEPGGDTIMNVFDGPTVSSLSMFQHPVTTWLPYRRVLLPLGFDPEGLLIGEDGLVIIRDNKFFVKSV</sequence>
<dbReference type="PROSITE" id="PS50181">
    <property type="entry name" value="FBOX"/>
    <property type="match status" value="1"/>
</dbReference>
<gene>
    <name evidence="2" type="ORF">BDV98DRAFT_574448</name>
</gene>
<dbReference type="InterPro" id="IPR001810">
    <property type="entry name" value="F-box_dom"/>
</dbReference>
<dbReference type="SUPFAM" id="SSF81383">
    <property type="entry name" value="F-box domain"/>
    <property type="match status" value="1"/>
</dbReference>
<reference evidence="2 3" key="1">
    <citation type="journal article" date="2019" name="Nat. Ecol. Evol.">
        <title>Megaphylogeny resolves global patterns of mushroom evolution.</title>
        <authorList>
            <person name="Varga T."/>
            <person name="Krizsan K."/>
            <person name="Foldi C."/>
            <person name="Dima B."/>
            <person name="Sanchez-Garcia M."/>
            <person name="Sanchez-Ramirez S."/>
            <person name="Szollosi G.J."/>
            <person name="Szarkandi J.G."/>
            <person name="Papp V."/>
            <person name="Albert L."/>
            <person name="Andreopoulos W."/>
            <person name="Angelini C."/>
            <person name="Antonin V."/>
            <person name="Barry K.W."/>
            <person name="Bougher N.L."/>
            <person name="Buchanan P."/>
            <person name="Buyck B."/>
            <person name="Bense V."/>
            <person name="Catcheside P."/>
            <person name="Chovatia M."/>
            <person name="Cooper J."/>
            <person name="Damon W."/>
            <person name="Desjardin D."/>
            <person name="Finy P."/>
            <person name="Geml J."/>
            <person name="Haridas S."/>
            <person name="Hughes K."/>
            <person name="Justo A."/>
            <person name="Karasinski D."/>
            <person name="Kautmanova I."/>
            <person name="Kiss B."/>
            <person name="Kocsube S."/>
            <person name="Kotiranta H."/>
            <person name="LaButti K.M."/>
            <person name="Lechner B.E."/>
            <person name="Liimatainen K."/>
            <person name="Lipzen A."/>
            <person name="Lukacs Z."/>
            <person name="Mihaltcheva S."/>
            <person name="Morgado L.N."/>
            <person name="Niskanen T."/>
            <person name="Noordeloos M.E."/>
            <person name="Ohm R.A."/>
            <person name="Ortiz-Santana B."/>
            <person name="Ovrebo C."/>
            <person name="Racz N."/>
            <person name="Riley R."/>
            <person name="Savchenko A."/>
            <person name="Shiryaev A."/>
            <person name="Soop K."/>
            <person name="Spirin V."/>
            <person name="Szebenyi C."/>
            <person name="Tomsovsky M."/>
            <person name="Tulloss R.E."/>
            <person name="Uehling J."/>
            <person name="Grigoriev I.V."/>
            <person name="Vagvolgyi C."/>
            <person name="Papp T."/>
            <person name="Martin F.M."/>
            <person name="Miettinen O."/>
            <person name="Hibbett D.S."/>
            <person name="Nagy L.G."/>
        </authorList>
    </citation>
    <scope>NUCLEOTIDE SEQUENCE [LARGE SCALE GENOMIC DNA]</scope>
    <source>
        <strain evidence="2 3">CBS 309.79</strain>
    </source>
</reference>
<dbReference type="OrthoDB" id="2745718at2759"/>
<dbReference type="SMART" id="SM00256">
    <property type="entry name" value="FBOX"/>
    <property type="match status" value="1"/>
</dbReference>
<dbReference type="AlphaFoldDB" id="A0A5C3QAM0"/>
<proteinExistence type="predicted"/>
<keyword evidence="3" id="KW-1185">Reference proteome</keyword>